<organism evidence="2">
    <name type="scientific">Arundo donax</name>
    <name type="common">Giant reed</name>
    <name type="synonym">Donax arundinaceus</name>
    <dbReference type="NCBI Taxonomy" id="35708"/>
    <lineage>
        <taxon>Eukaryota</taxon>
        <taxon>Viridiplantae</taxon>
        <taxon>Streptophyta</taxon>
        <taxon>Embryophyta</taxon>
        <taxon>Tracheophyta</taxon>
        <taxon>Spermatophyta</taxon>
        <taxon>Magnoliopsida</taxon>
        <taxon>Liliopsida</taxon>
        <taxon>Poales</taxon>
        <taxon>Poaceae</taxon>
        <taxon>PACMAD clade</taxon>
        <taxon>Arundinoideae</taxon>
        <taxon>Arundineae</taxon>
        <taxon>Arundo</taxon>
    </lineage>
</organism>
<feature type="compositionally biased region" description="Basic and acidic residues" evidence="1">
    <location>
        <begin position="30"/>
        <end position="43"/>
    </location>
</feature>
<accession>A0A0A9D1M9</accession>
<dbReference type="EMBL" id="GBRH01215386">
    <property type="protein sequence ID" value="JAD82509.1"/>
    <property type="molecule type" value="Transcribed_RNA"/>
</dbReference>
<evidence type="ECO:0000313" key="2">
    <source>
        <dbReference type="EMBL" id="JAD82509.1"/>
    </source>
</evidence>
<feature type="region of interest" description="Disordered" evidence="1">
    <location>
        <begin position="19"/>
        <end position="49"/>
    </location>
</feature>
<protein>
    <submittedName>
        <fullName evidence="2">Uncharacterized protein</fullName>
    </submittedName>
</protein>
<dbReference type="AlphaFoldDB" id="A0A0A9D1M9"/>
<reference evidence="2" key="1">
    <citation type="submission" date="2014-09" db="EMBL/GenBank/DDBJ databases">
        <authorList>
            <person name="Magalhaes I.L.F."/>
            <person name="Oliveira U."/>
            <person name="Santos F.R."/>
            <person name="Vidigal T.H.D.A."/>
            <person name="Brescovit A.D."/>
            <person name="Santos A.J."/>
        </authorList>
    </citation>
    <scope>NUCLEOTIDE SEQUENCE</scope>
    <source>
        <tissue evidence="2">Shoot tissue taken approximately 20 cm above the soil surface</tissue>
    </source>
</reference>
<name>A0A0A9D1M9_ARUDO</name>
<proteinExistence type="predicted"/>
<reference evidence="2" key="2">
    <citation type="journal article" date="2015" name="Data Brief">
        <title>Shoot transcriptome of the giant reed, Arundo donax.</title>
        <authorList>
            <person name="Barrero R.A."/>
            <person name="Guerrero F.D."/>
            <person name="Moolhuijzen P."/>
            <person name="Goolsby J.A."/>
            <person name="Tidwell J."/>
            <person name="Bellgard S.E."/>
            <person name="Bellgard M.I."/>
        </authorList>
    </citation>
    <scope>NUCLEOTIDE SEQUENCE</scope>
    <source>
        <tissue evidence="2">Shoot tissue taken approximately 20 cm above the soil surface</tissue>
    </source>
</reference>
<sequence length="49" mass="5478">MESTQALVQGVSVCRRSEARRRGGASVLGSREELHVPEKHTQKLEPITY</sequence>
<evidence type="ECO:0000256" key="1">
    <source>
        <dbReference type="SAM" id="MobiDB-lite"/>
    </source>
</evidence>